<reference evidence="1" key="1">
    <citation type="submission" date="2018-05" db="EMBL/GenBank/DDBJ databases">
        <authorList>
            <person name="Lanie J.A."/>
            <person name="Ng W.-L."/>
            <person name="Kazmierczak K.M."/>
            <person name="Andrzejewski T.M."/>
            <person name="Davidsen T.M."/>
            <person name="Wayne K.J."/>
            <person name="Tettelin H."/>
            <person name="Glass J.I."/>
            <person name="Rusch D."/>
            <person name="Podicherti R."/>
            <person name="Tsui H.-C.T."/>
            <person name="Winkler M.E."/>
        </authorList>
    </citation>
    <scope>NUCLEOTIDE SEQUENCE</scope>
</reference>
<dbReference type="EMBL" id="UINC01194962">
    <property type="protein sequence ID" value="SVE11312.1"/>
    <property type="molecule type" value="Genomic_DNA"/>
</dbReference>
<accession>A0A383AUC2</accession>
<sequence length="62" mass="6934">MDLRQIGRSVGKRSPFKLSKFYPAPDLCSSTNSVPIHASLAYHRARENVTESAMRAPRTDKS</sequence>
<evidence type="ECO:0000313" key="1">
    <source>
        <dbReference type="EMBL" id="SVE11312.1"/>
    </source>
</evidence>
<dbReference type="AlphaFoldDB" id="A0A383AUC2"/>
<organism evidence="1">
    <name type="scientific">marine metagenome</name>
    <dbReference type="NCBI Taxonomy" id="408172"/>
    <lineage>
        <taxon>unclassified sequences</taxon>
        <taxon>metagenomes</taxon>
        <taxon>ecological metagenomes</taxon>
    </lineage>
</organism>
<protein>
    <submittedName>
        <fullName evidence="1">Uncharacterized protein</fullName>
    </submittedName>
</protein>
<proteinExistence type="predicted"/>
<gene>
    <name evidence="1" type="ORF">METZ01_LOCUS464166</name>
</gene>
<name>A0A383AUC2_9ZZZZ</name>